<feature type="compositionally biased region" description="Low complexity" evidence="1">
    <location>
        <begin position="57"/>
        <end position="69"/>
    </location>
</feature>
<feature type="region of interest" description="Disordered" evidence="1">
    <location>
        <begin position="268"/>
        <end position="301"/>
    </location>
</feature>
<dbReference type="SMART" id="SM00228">
    <property type="entry name" value="PDZ"/>
    <property type="match status" value="1"/>
</dbReference>
<dbReference type="GO" id="GO:0098982">
    <property type="term" value="C:GABA-ergic synapse"/>
    <property type="evidence" value="ECO:0007669"/>
    <property type="project" value="TreeGrafter"/>
</dbReference>
<dbReference type="SUPFAM" id="SSF50156">
    <property type="entry name" value="PDZ domain-like"/>
    <property type="match status" value="1"/>
</dbReference>
<dbReference type="PRINTS" id="PR00360">
    <property type="entry name" value="C2DOMAIN"/>
</dbReference>
<evidence type="ECO:0000259" key="5">
    <source>
        <dbReference type="PROSITE" id="PS50916"/>
    </source>
</evidence>
<feature type="compositionally biased region" description="Basic and acidic residues" evidence="1">
    <location>
        <begin position="2020"/>
        <end position="2046"/>
    </location>
</feature>
<dbReference type="GO" id="GO:0098882">
    <property type="term" value="F:structural constituent of presynaptic active zone"/>
    <property type="evidence" value="ECO:0007669"/>
    <property type="project" value="TreeGrafter"/>
</dbReference>
<dbReference type="GO" id="GO:0048788">
    <property type="term" value="C:cytoskeleton of presynaptic active zone"/>
    <property type="evidence" value="ECO:0007669"/>
    <property type="project" value="TreeGrafter"/>
</dbReference>
<feature type="domain" description="PDZ" evidence="4">
    <location>
        <begin position="1838"/>
        <end position="1922"/>
    </location>
</feature>
<gene>
    <name evidence="6" type="ORF">CHS0354_008982</name>
</gene>
<dbReference type="InterPro" id="IPR052098">
    <property type="entry name" value="Presynaptic_Scaffold_Bsn/Pclo"/>
</dbReference>
<feature type="compositionally biased region" description="Basic and acidic residues" evidence="1">
    <location>
        <begin position="2054"/>
        <end position="2064"/>
    </location>
</feature>
<reference evidence="6" key="3">
    <citation type="submission" date="2023-05" db="EMBL/GenBank/DDBJ databases">
        <authorList>
            <person name="Smith C.H."/>
        </authorList>
    </citation>
    <scope>NUCLEOTIDE SEQUENCE</scope>
    <source>
        <strain evidence="6">CHS0354</strain>
        <tissue evidence="6">Mantle</tissue>
    </source>
</reference>
<dbReference type="GO" id="GO:0098978">
    <property type="term" value="C:glutamatergic synapse"/>
    <property type="evidence" value="ECO:0007669"/>
    <property type="project" value="TreeGrafter"/>
</dbReference>
<feature type="region of interest" description="Disordered" evidence="1">
    <location>
        <begin position="385"/>
        <end position="442"/>
    </location>
</feature>
<feature type="domain" description="C2" evidence="3">
    <location>
        <begin position="2105"/>
        <end position="2227"/>
    </location>
</feature>
<reference evidence="6" key="2">
    <citation type="journal article" date="2021" name="Genome Biol. Evol.">
        <title>Developing a high-quality reference genome for a parasitic bivalve with doubly uniparental inheritance (Bivalvia: Unionida).</title>
        <authorList>
            <person name="Smith C.H."/>
        </authorList>
    </citation>
    <scope>NUCLEOTIDE SEQUENCE</scope>
    <source>
        <strain evidence="6">CHS0354</strain>
        <tissue evidence="6">Mantle</tissue>
    </source>
</reference>
<dbReference type="GO" id="GO:0030424">
    <property type="term" value="C:axon"/>
    <property type="evidence" value="ECO:0007669"/>
    <property type="project" value="TreeGrafter"/>
</dbReference>
<dbReference type="SMART" id="SM00239">
    <property type="entry name" value="C2"/>
    <property type="match status" value="1"/>
</dbReference>
<evidence type="ECO:0000313" key="7">
    <source>
        <dbReference type="Proteomes" id="UP001195483"/>
    </source>
</evidence>
<feature type="compositionally biased region" description="Pro residues" evidence="1">
    <location>
        <begin position="1149"/>
        <end position="1158"/>
    </location>
</feature>
<feature type="region of interest" description="Disordered" evidence="1">
    <location>
        <begin position="831"/>
        <end position="876"/>
    </location>
</feature>
<dbReference type="InterPro" id="IPR013083">
    <property type="entry name" value="Znf_RING/FYVE/PHD"/>
</dbReference>
<dbReference type="GO" id="GO:0031267">
    <property type="term" value="F:small GTPase binding"/>
    <property type="evidence" value="ECO:0007669"/>
    <property type="project" value="InterPro"/>
</dbReference>
<name>A0AAE0WDC9_9BIVA</name>
<reference evidence="6" key="1">
    <citation type="journal article" date="2021" name="Genome Biol. Evol.">
        <title>A High-Quality Reference Genome for a Parasitic Bivalve with Doubly Uniparental Inheritance (Bivalvia: Unionida).</title>
        <authorList>
            <person name="Smith C.H."/>
        </authorList>
    </citation>
    <scope>NUCLEOTIDE SEQUENCE</scope>
    <source>
        <strain evidence="6">CHS0354</strain>
    </source>
</reference>
<accession>A0AAE0WDC9</accession>
<feature type="compositionally biased region" description="Basic and acidic residues" evidence="1">
    <location>
        <begin position="1513"/>
        <end position="1522"/>
    </location>
</feature>
<dbReference type="PROSITE" id="PS50916">
    <property type="entry name" value="RABBD"/>
    <property type="match status" value="1"/>
</dbReference>
<feature type="compositionally biased region" description="Basic residues" evidence="1">
    <location>
        <begin position="1191"/>
        <end position="1204"/>
    </location>
</feature>
<feature type="compositionally biased region" description="Basic and acidic residues" evidence="1">
    <location>
        <begin position="1440"/>
        <end position="1451"/>
    </location>
</feature>
<feature type="region of interest" description="Disordered" evidence="1">
    <location>
        <begin position="489"/>
        <end position="550"/>
    </location>
</feature>
<dbReference type="Proteomes" id="UP001195483">
    <property type="component" value="Unassembled WGS sequence"/>
</dbReference>
<dbReference type="PANTHER" id="PTHR14113:SF6">
    <property type="entry name" value="PROTEIN PICCOLO"/>
    <property type="match status" value="1"/>
</dbReference>
<feature type="compositionally biased region" description="Polar residues" evidence="1">
    <location>
        <begin position="911"/>
        <end position="925"/>
    </location>
</feature>
<dbReference type="Gene3D" id="2.60.40.150">
    <property type="entry name" value="C2 domain"/>
    <property type="match status" value="1"/>
</dbReference>
<dbReference type="EMBL" id="JAEAOA010000587">
    <property type="protein sequence ID" value="KAK3610546.1"/>
    <property type="molecule type" value="Genomic_DNA"/>
</dbReference>
<keyword evidence="2" id="KW-1133">Transmembrane helix</keyword>
<evidence type="ECO:0008006" key="8">
    <source>
        <dbReference type="Google" id="ProtNLM"/>
    </source>
</evidence>
<comment type="caution">
    <text evidence="6">The sequence shown here is derived from an EMBL/GenBank/DDBJ whole genome shotgun (WGS) entry which is preliminary data.</text>
</comment>
<dbReference type="SUPFAM" id="SSF57903">
    <property type="entry name" value="FYVE/PHD zinc finger"/>
    <property type="match status" value="1"/>
</dbReference>
<dbReference type="GO" id="GO:0035418">
    <property type="term" value="P:protein localization to synapse"/>
    <property type="evidence" value="ECO:0007669"/>
    <property type="project" value="TreeGrafter"/>
</dbReference>
<feature type="compositionally biased region" description="Low complexity" evidence="1">
    <location>
        <begin position="1452"/>
        <end position="1462"/>
    </location>
</feature>
<dbReference type="Pfam" id="PF02318">
    <property type="entry name" value="FYVE_2"/>
    <property type="match status" value="1"/>
</dbReference>
<feature type="compositionally biased region" description="Basic and acidic residues" evidence="1">
    <location>
        <begin position="2077"/>
        <end position="2104"/>
    </location>
</feature>
<feature type="compositionally biased region" description="Basic and acidic residues" evidence="1">
    <location>
        <begin position="1007"/>
        <end position="1033"/>
    </location>
</feature>
<dbReference type="Gene3D" id="2.30.42.10">
    <property type="match status" value="1"/>
</dbReference>
<dbReference type="InterPro" id="IPR011011">
    <property type="entry name" value="Znf_FYVE_PHD"/>
</dbReference>
<feature type="compositionally biased region" description="Basic and acidic residues" evidence="1">
    <location>
        <begin position="767"/>
        <end position="779"/>
    </location>
</feature>
<dbReference type="InterPro" id="IPR001478">
    <property type="entry name" value="PDZ"/>
</dbReference>
<feature type="region of interest" description="Disordered" evidence="1">
    <location>
        <begin position="671"/>
        <end position="797"/>
    </location>
</feature>
<feature type="compositionally biased region" description="Polar residues" evidence="1">
    <location>
        <begin position="991"/>
        <end position="1001"/>
    </location>
</feature>
<feature type="region of interest" description="Disordered" evidence="1">
    <location>
        <begin position="894"/>
        <end position="1229"/>
    </location>
</feature>
<feature type="region of interest" description="Disordered" evidence="1">
    <location>
        <begin position="1509"/>
        <end position="1541"/>
    </location>
</feature>
<evidence type="ECO:0000259" key="4">
    <source>
        <dbReference type="PROSITE" id="PS50106"/>
    </source>
</evidence>
<dbReference type="SUPFAM" id="SSF49562">
    <property type="entry name" value="C2 domain (Calcium/lipid-binding domain, CaLB)"/>
    <property type="match status" value="1"/>
</dbReference>
<dbReference type="GO" id="GO:0006886">
    <property type="term" value="P:intracellular protein transport"/>
    <property type="evidence" value="ECO:0007669"/>
    <property type="project" value="InterPro"/>
</dbReference>
<sequence>MLEVIEWIYQPCLVHGIALTSITVLNVFPLLRLATLLVFSPSFKSILKKITTMGNDTSSIPSESTTPTSDWQSLYSNESRGRRRSSLGSTRMTSPVEPPEPDLSHLTEEEIAKIRSVIGRAKDMQDEDCKRLRRLEEDYASLAMGVMKRSAEVSTAAVAVPDRKDTPLCPLCNQTELKVEGGRIIQGQNICIDCQNLTCENCGSLETSFHSKIKEWVCKMCQTRRKLVLSSGMWYPGCDVGEDVPLSREFETSLEKFKVESVSRAPLERSASTEVAVEQSKEDSNPIKMPRQASLPDHVKQSSLDVAKLEIITETSKSSGTSQEPSPTESAASDDVRSLTGTSRLKGVLMSVVGSCGMGTASSRSDSDYSDITSDVDMEDVSMLRSHDGFSPDDVSDDYSLMSIGSSDDSGKMKRKHRPKSLSLSRSHSATSSDDETGTDSAVSTDVESKYLAAGNAQVLNDIRIALAASAFVEDMRVDMSRDTDEDITDASLLDSREDSRQDRFSPSIPISPSWREGLESPPFSPRRRDSYPGKRRGSPSPKEKRLQFTYDISPPARQLSFEEIYGSAQHSKEDKEGVTAGTVAVFAQRPLPKSPEEINDDFFCVSGETLVFDKPSSLKKSKPFYDLGNAQEYPDVSDSETVMDLATYAATIASNTANLTSLSVSPPNLLPYVEEGPESQTSTASSSPVSPGFYDNIKDEDHSVEEMEDMELADPSQKPIDYQGTKRQKARPPTTDWSPVIDLSPIMDVSPSVEEAEQQEMLLSQQEERKRQESREYMHEEDEEEHEDEDEIHQEREEVEYKYYGLKRYDRVENISSFFDDGNGSVHGDYLWSHSETDSSKTTTETESDANGDKDEVHETAPTCTSSSATPVTESVTTIQTFLPKENKIADNVANPSSSLAMPVEDESRSNVSENIKMSSSKDSSAACKTRRKLPQPTPEILATHKTKPNIPKPIETDKLKTTAGQTQVKETKPEIAAVLTSGQEKYDSNRNVAQNQNAEAQLVRQDTDERKRKAKDMKAKPDPELIKHIETEEASMSPQYRVLDSPPSPETKTITRREYSDSTSVSPSSSPDIDVYQYPSPVTPPDSDSSPPKPHSPSSGTDFEEEAPFIEQHRPVPAERKSSYCQDKGPEAKSVREKVKMFEKEIQPPPIPPKPKPSSQVKETKLKEQKKVRRRLPSIPNEEEQITSHKSKVRSHSARRSASRSESKQVRRQPATSSQSDDSSMNEEDLEVANIIRHKYINDLDKPSLDKRNGNYLTVPGDTGGGSSINGYRSDEFLKVNIPPDVATFSAEGGVEQYRDETDRIIDSLINIYDEPITKAMRSLKKRLQVELRRVTEGRRRKIEEFEEIRALKIQIGELKLSDDTQKRLYDPRTGKPVSLPATNGKKKGVSPYPTQRSSPQVLPRRARHKRQSSDPMVAKFSPIKEDKDIESEIQNKTVEEYKHAKSATDDSSQSGLSDSDSIRSEPLFNARYHKTKPSDYAKMFFSKQASSAERFDVQRLMSGQLPMSHSEGHLPDKIIKRVTSPTLSDEEERRLREEKKQQLQYEIQRRKQQLAGKSAQTELRKSVGSKQYLAHSCDELLRRTSTTSGFPSSRPIPTGIIKPIDDDDSYADHKSVYRDQSYSSTEYLAHKQEEAMRQRYEELGAYSTPFLYSGDIGEKSAFVPQTRRTNLEVYSYSTGNVNINKDVGLSGSVTLPEIRTIRSDMDITKVREAQSGLSDTENNNSPNDLTPAMPLLDDVTAKSRKIIHEIGSGSRPVSAEFNLGVEELMNGMYHVESDNSVDADEPIMKHILEGGVTILKQLERKKQPPPPKPKKYFFPTKRILLTSEPKDRSIKGRQGNGIGMKIVGGKQIPGTKEVGAFVTAIYKGGVAEQLLGELREGDQILEWNGIELNGKSFEEVQQIISQQHGEIELVVRTIGGANRTADTSGQERSCHSSYDNLEVHSDEETDHHTKQHQGVDPKQLAAQLEGIKEDDSLSTSLSSSHHTPSGSSCSTPHSDSAIPPPSEKPQQTTQQRTLDEKPLQRPLPEKPTQRPLPLEKPEQRSPLSERPVPRPRVDKIPPKQATAAQMQKYSTEKQVPKTTPEKHFISKHERQSSKGERNMGDVQIKLSHNAIENTLTLHIIRARNLLQKDINGLSDPFVKIYLLPGRCSENKRRTKYISRTLNPEWHETVVFHNIHPEELKYKTLELTVWDYDRFKANDFLGEVVLDLADETYLDDKPYWFPLCDHDDSRGMELPRPTVLPPSGDGPFNGQNTRSPRAKSRDRLDKNIQSGPPRGHGLGRRRRSLGTLTDVDKV</sequence>
<feature type="domain" description="RabBD" evidence="5">
    <location>
        <begin position="100"/>
        <end position="238"/>
    </location>
</feature>
<evidence type="ECO:0000313" key="6">
    <source>
        <dbReference type="EMBL" id="KAK3610546.1"/>
    </source>
</evidence>
<organism evidence="6 7">
    <name type="scientific">Potamilus streckersoni</name>
    <dbReference type="NCBI Taxonomy" id="2493646"/>
    <lineage>
        <taxon>Eukaryota</taxon>
        <taxon>Metazoa</taxon>
        <taxon>Spiralia</taxon>
        <taxon>Lophotrochozoa</taxon>
        <taxon>Mollusca</taxon>
        <taxon>Bivalvia</taxon>
        <taxon>Autobranchia</taxon>
        <taxon>Heteroconchia</taxon>
        <taxon>Palaeoheterodonta</taxon>
        <taxon>Unionida</taxon>
        <taxon>Unionoidea</taxon>
        <taxon>Unionidae</taxon>
        <taxon>Ambleminae</taxon>
        <taxon>Lampsilini</taxon>
        <taxon>Potamilus</taxon>
    </lineage>
</organism>
<keyword evidence="2" id="KW-0812">Transmembrane</keyword>
<feature type="region of interest" description="Disordered" evidence="1">
    <location>
        <begin position="1976"/>
        <end position="2104"/>
    </location>
</feature>
<dbReference type="CDD" id="cd06714">
    <property type="entry name" value="PDZ_RIM-like"/>
    <property type="match status" value="1"/>
</dbReference>
<feature type="region of interest" description="Disordered" evidence="1">
    <location>
        <begin position="1588"/>
        <end position="1610"/>
    </location>
</feature>
<feature type="compositionally biased region" description="Acidic residues" evidence="1">
    <location>
        <begin position="780"/>
        <end position="793"/>
    </location>
</feature>
<dbReference type="Pfam" id="PF00168">
    <property type="entry name" value="C2"/>
    <property type="match status" value="1"/>
</dbReference>
<dbReference type="InterPro" id="IPR010911">
    <property type="entry name" value="Rab_BD"/>
</dbReference>
<evidence type="ECO:0000256" key="1">
    <source>
        <dbReference type="SAM" id="MobiDB-lite"/>
    </source>
</evidence>
<feature type="compositionally biased region" description="Low complexity" evidence="1">
    <location>
        <begin position="680"/>
        <end position="692"/>
    </location>
</feature>
<feature type="region of interest" description="Disordered" evidence="1">
    <location>
        <begin position="54"/>
        <end position="103"/>
    </location>
</feature>
<dbReference type="Pfam" id="PF00595">
    <property type="entry name" value="PDZ"/>
    <property type="match status" value="1"/>
</dbReference>
<feature type="compositionally biased region" description="Low complexity" evidence="1">
    <location>
        <begin position="861"/>
        <end position="874"/>
    </location>
</feature>
<keyword evidence="7" id="KW-1185">Reference proteome</keyword>
<dbReference type="Gene3D" id="3.30.40.10">
    <property type="entry name" value="Zinc/RING finger domain, C3HC4 (zinc finger)"/>
    <property type="match status" value="1"/>
</dbReference>
<feature type="region of interest" description="Disordered" evidence="1">
    <location>
        <begin position="2238"/>
        <end position="2300"/>
    </location>
</feature>
<dbReference type="InterPro" id="IPR000008">
    <property type="entry name" value="C2_dom"/>
</dbReference>
<feature type="compositionally biased region" description="Polar residues" evidence="1">
    <location>
        <begin position="314"/>
        <end position="331"/>
    </location>
</feature>
<protein>
    <recommendedName>
        <fullName evidence="8">Protein piccolo</fullName>
    </recommendedName>
</protein>
<dbReference type="PROSITE" id="PS50004">
    <property type="entry name" value="C2"/>
    <property type="match status" value="1"/>
</dbReference>
<dbReference type="PROSITE" id="PS50106">
    <property type="entry name" value="PDZ"/>
    <property type="match status" value="1"/>
</dbReference>
<feature type="region of interest" description="Disordered" evidence="1">
    <location>
        <begin position="1369"/>
        <end position="1465"/>
    </location>
</feature>
<dbReference type="CDD" id="cd04031">
    <property type="entry name" value="C2A_RIM1alpha"/>
    <property type="match status" value="1"/>
</dbReference>
<feature type="compositionally biased region" description="Basic and acidic residues" evidence="1">
    <location>
        <begin position="697"/>
        <end position="706"/>
    </location>
</feature>
<dbReference type="PANTHER" id="PTHR14113">
    <property type="entry name" value="PICCOLO/BASSOON"/>
    <property type="match status" value="1"/>
</dbReference>
<feature type="compositionally biased region" description="Basic and acidic residues" evidence="1">
    <location>
        <begin position="1113"/>
        <end position="1148"/>
    </location>
</feature>
<proteinExistence type="predicted"/>
<feature type="transmembrane region" description="Helical" evidence="2">
    <location>
        <begin position="12"/>
        <end position="39"/>
    </location>
</feature>
<dbReference type="CDD" id="cd15751">
    <property type="entry name" value="FYVE_BSN_PCLO"/>
    <property type="match status" value="1"/>
</dbReference>
<feature type="compositionally biased region" description="Low complexity" evidence="1">
    <location>
        <begin position="421"/>
        <end position="432"/>
    </location>
</feature>
<keyword evidence="2" id="KW-0472">Membrane</keyword>
<feature type="compositionally biased region" description="Low complexity" evidence="1">
    <location>
        <begin position="1980"/>
        <end position="2003"/>
    </location>
</feature>
<feature type="compositionally biased region" description="Low complexity" evidence="1">
    <location>
        <begin position="1063"/>
        <end position="1074"/>
    </location>
</feature>
<evidence type="ECO:0000256" key="2">
    <source>
        <dbReference type="SAM" id="Phobius"/>
    </source>
</evidence>
<dbReference type="InterPro" id="IPR036034">
    <property type="entry name" value="PDZ_sf"/>
</dbReference>
<feature type="region of interest" description="Disordered" evidence="1">
    <location>
        <begin position="314"/>
        <end position="339"/>
    </location>
</feature>
<dbReference type="InterPro" id="IPR041282">
    <property type="entry name" value="FYVE_2"/>
</dbReference>
<dbReference type="InterPro" id="IPR035892">
    <property type="entry name" value="C2_domain_sf"/>
</dbReference>
<dbReference type="GO" id="GO:1904071">
    <property type="term" value="P:presynaptic active zone assembly"/>
    <property type="evidence" value="ECO:0007669"/>
    <property type="project" value="TreeGrafter"/>
</dbReference>
<feature type="compositionally biased region" description="Polar residues" evidence="1">
    <location>
        <begin position="1216"/>
        <end position="1225"/>
    </location>
</feature>
<evidence type="ECO:0000259" key="3">
    <source>
        <dbReference type="PROSITE" id="PS50004"/>
    </source>
</evidence>
<feature type="compositionally biased region" description="Basic and acidic residues" evidence="1">
    <location>
        <begin position="495"/>
        <end position="504"/>
    </location>
</feature>